<dbReference type="Pfam" id="PF02492">
    <property type="entry name" value="cobW"/>
    <property type="match status" value="1"/>
</dbReference>
<accession>A0ABR7HS71</accession>
<proteinExistence type="predicted"/>
<dbReference type="SUPFAM" id="SSF52540">
    <property type="entry name" value="P-loop containing nucleoside triphosphate hydrolases"/>
    <property type="match status" value="1"/>
</dbReference>
<dbReference type="EMBL" id="JACOPR010000003">
    <property type="protein sequence ID" value="MBC5730291.1"/>
    <property type="molecule type" value="Genomic_DNA"/>
</dbReference>
<comment type="caution">
    <text evidence="2">The sequence shown here is derived from an EMBL/GenBank/DDBJ whole genome shotgun (WGS) entry which is preliminary data.</text>
</comment>
<dbReference type="InterPro" id="IPR004392">
    <property type="entry name" value="Hyd_mat_HypB"/>
</dbReference>
<feature type="domain" description="CobW/HypB/UreG nucleotide-binding" evidence="1">
    <location>
        <begin position="8"/>
        <end position="165"/>
    </location>
</feature>
<dbReference type="InterPro" id="IPR003495">
    <property type="entry name" value="CobW/HypB/UreG_nucleotide-bd"/>
</dbReference>
<sequence length="238" mass="25170">MPNHIFLFSGASAVGKTSVLRSLLPLLKQSGATPCVCKIDCLQSGDAAVFGELGLPCVTGLSGDICPDHFLVSNLPELWDWADDRNCDTLVIETAGLCHRCSPATTHMAAGCVLDCTASCKAPGQLGPMLTQADFVVLTKTDMVSQAELEIISWQIGELNPKAALFPVDGLAGYGIDRLAQWLLEQPANCSSGEDVLRHTMPSGVCSYCVGERRVGGAFQQGVVGKIDFGKEAPVWSA</sequence>
<name>A0ABR7HS71_9FIRM</name>
<dbReference type="RefSeq" id="WP_186963274.1">
    <property type="nucleotide sequence ID" value="NZ_JACOPR010000003.1"/>
</dbReference>
<dbReference type="Gene3D" id="3.40.50.300">
    <property type="entry name" value="P-loop containing nucleotide triphosphate hydrolases"/>
    <property type="match status" value="1"/>
</dbReference>
<protein>
    <submittedName>
        <fullName evidence="2">Cobalamin biosynthesis protein P47K</fullName>
    </submittedName>
</protein>
<reference evidence="2 3" key="1">
    <citation type="submission" date="2020-08" db="EMBL/GenBank/DDBJ databases">
        <title>Genome public.</title>
        <authorList>
            <person name="Liu C."/>
            <person name="Sun Q."/>
        </authorList>
    </citation>
    <scope>NUCLEOTIDE SEQUENCE [LARGE SCALE GENOMIC DNA]</scope>
    <source>
        <strain evidence="2 3">New-38</strain>
    </source>
</reference>
<keyword evidence="3" id="KW-1185">Reference proteome</keyword>
<evidence type="ECO:0000313" key="2">
    <source>
        <dbReference type="EMBL" id="MBC5730291.1"/>
    </source>
</evidence>
<dbReference type="Proteomes" id="UP000660021">
    <property type="component" value="Unassembled WGS sequence"/>
</dbReference>
<dbReference type="InterPro" id="IPR027417">
    <property type="entry name" value="P-loop_NTPase"/>
</dbReference>
<gene>
    <name evidence="2" type="ORF">H8S34_05510</name>
</gene>
<evidence type="ECO:0000313" key="3">
    <source>
        <dbReference type="Proteomes" id="UP000660021"/>
    </source>
</evidence>
<evidence type="ECO:0000259" key="1">
    <source>
        <dbReference type="Pfam" id="PF02492"/>
    </source>
</evidence>
<dbReference type="PANTHER" id="PTHR30134:SF1">
    <property type="entry name" value="COBW_HYPB_UREG NUCLEOTIDE-BINDING DOMAIN-CONTAINING PROTEIN"/>
    <property type="match status" value="1"/>
</dbReference>
<dbReference type="PANTHER" id="PTHR30134">
    <property type="entry name" value="HYDROGENASE PROTEIN ASSEMBLY PROTEIN, NICKEL CHAPERONE"/>
    <property type="match status" value="1"/>
</dbReference>
<organism evidence="2 3">
    <name type="scientific">Pseudoflavonifractor hominis</name>
    <dbReference type="NCBI Taxonomy" id="2763059"/>
    <lineage>
        <taxon>Bacteria</taxon>
        <taxon>Bacillati</taxon>
        <taxon>Bacillota</taxon>
        <taxon>Clostridia</taxon>
        <taxon>Eubacteriales</taxon>
        <taxon>Oscillospiraceae</taxon>
        <taxon>Pseudoflavonifractor</taxon>
    </lineage>
</organism>